<dbReference type="GO" id="GO:0005524">
    <property type="term" value="F:ATP binding"/>
    <property type="evidence" value="ECO:0007669"/>
    <property type="project" value="UniProtKB-UniRule"/>
</dbReference>
<keyword evidence="6" id="KW-1185">Reference proteome</keyword>
<evidence type="ECO:0000256" key="3">
    <source>
        <dbReference type="PROSITE-ProRule" id="PRU00492"/>
    </source>
</evidence>
<protein>
    <recommendedName>
        <fullName evidence="4">ATP-cone domain-containing protein</fullName>
    </recommendedName>
</protein>
<keyword evidence="2 3" id="KW-0067">ATP-binding</keyword>
<dbReference type="InterPro" id="IPR008926">
    <property type="entry name" value="RNR_R1-su_N"/>
</dbReference>
<dbReference type="GO" id="GO:0004748">
    <property type="term" value="F:ribonucleoside-diphosphate reductase activity, thioredoxin disulfide as acceptor"/>
    <property type="evidence" value="ECO:0007669"/>
    <property type="project" value="TreeGrafter"/>
</dbReference>
<accession>A0A409WN51</accession>
<dbReference type="AlphaFoldDB" id="A0A409WN51"/>
<dbReference type="STRING" id="231916.A0A409WN51"/>
<dbReference type="SUPFAM" id="SSF48168">
    <property type="entry name" value="R1 subunit of ribonucleotide reductase, N-terminal domain"/>
    <property type="match status" value="1"/>
</dbReference>
<evidence type="ECO:0000313" key="6">
    <source>
        <dbReference type="Proteomes" id="UP000284706"/>
    </source>
</evidence>
<sequence length="259" mass="29397">METPLLCYPTTSTLRTTSNRVYGHGKPSLSQRCVIHRLTYLRLHAHPPIIPSEDGTLLDFDQQKIAYRITNLLTGEPWGRINAANIDIRHVVNGVVAMQRFPVTTTDRIDRDLAEYCARMGEIHYDYFILAGRISVSRIHKTTPRKFSEFVEMISASPLTRNMFSTEFYDLVADRLPALDTILAPDRDFDLSFAAVHLLVERCLFRIGNVVVETPQFCFMRSVLAANMGGSFDIRAVADTYRRYSLQEASPTCSRGDDV</sequence>
<evidence type="ECO:0000313" key="5">
    <source>
        <dbReference type="EMBL" id="PPQ79934.1"/>
    </source>
</evidence>
<dbReference type="InterPro" id="IPR005144">
    <property type="entry name" value="ATP-cone_dom"/>
</dbReference>
<dbReference type="OrthoDB" id="10679455at2759"/>
<dbReference type="PANTHER" id="PTHR11573">
    <property type="entry name" value="RIBONUCLEOSIDE-DIPHOSPHATE REDUCTASE LARGE CHAIN"/>
    <property type="match status" value="1"/>
</dbReference>
<dbReference type="PROSITE" id="PS51161">
    <property type="entry name" value="ATP_CONE"/>
    <property type="match status" value="1"/>
</dbReference>
<organism evidence="5 6">
    <name type="scientific">Gymnopilus dilepis</name>
    <dbReference type="NCBI Taxonomy" id="231916"/>
    <lineage>
        <taxon>Eukaryota</taxon>
        <taxon>Fungi</taxon>
        <taxon>Dikarya</taxon>
        <taxon>Basidiomycota</taxon>
        <taxon>Agaricomycotina</taxon>
        <taxon>Agaricomycetes</taxon>
        <taxon>Agaricomycetidae</taxon>
        <taxon>Agaricales</taxon>
        <taxon>Agaricineae</taxon>
        <taxon>Hymenogastraceae</taxon>
        <taxon>Gymnopilus</taxon>
    </lineage>
</organism>
<evidence type="ECO:0000256" key="2">
    <source>
        <dbReference type="ARBA" id="ARBA00022840"/>
    </source>
</evidence>
<dbReference type="EMBL" id="NHYE01004979">
    <property type="protein sequence ID" value="PPQ79934.1"/>
    <property type="molecule type" value="Genomic_DNA"/>
</dbReference>
<feature type="domain" description="ATP-cone" evidence="4">
    <location>
        <begin position="48"/>
        <end position="145"/>
    </location>
</feature>
<name>A0A409WN51_9AGAR</name>
<keyword evidence="1 3" id="KW-0547">Nucleotide-binding</keyword>
<dbReference type="InterPro" id="IPR039718">
    <property type="entry name" value="Rrm1"/>
</dbReference>
<evidence type="ECO:0000256" key="1">
    <source>
        <dbReference type="ARBA" id="ARBA00022741"/>
    </source>
</evidence>
<reference evidence="5 6" key="1">
    <citation type="journal article" date="2018" name="Evol. Lett.">
        <title>Horizontal gene cluster transfer increased hallucinogenic mushroom diversity.</title>
        <authorList>
            <person name="Reynolds H.T."/>
            <person name="Vijayakumar V."/>
            <person name="Gluck-Thaler E."/>
            <person name="Korotkin H.B."/>
            <person name="Matheny P.B."/>
            <person name="Slot J.C."/>
        </authorList>
    </citation>
    <scope>NUCLEOTIDE SEQUENCE [LARGE SCALE GENOMIC DNA]</scope>
    <source>
        <strain evidence="5 6">SRW20</strain>
    </source>
</reference>
<dbReference type="Gene3D" id="3.20.70.20">
    <property type="match status" value="1"/>
</dbReference>
<gene>
    <name evidence="5" type="ORF">CVT26_004163</name>
</gene>
<dbReference type="PANTHER" id="PTHR11573:SF6">
    <property type="entry name" value="RIBONUCLEOSIDE-DIPHOSPHATE REDUCTASE LARGE SUBUNIT"/>
    <property type="match status" value="1"/>
</dbReference>
<dbReference type="Proteomes" id="UP000284706">
    <property type="component" value="Unassembled WGS sequence"/>
</dbReference>
<proteinExistence type="predicted"/>
<dbReference type="GO" id="GO:0009263">
    <property type="term" value="P:deoxyribonucleotide biosynthetic process"/>
    <property type="evidence" value="ECO:0007669"/>
    <property type="project" value="TreeGrafter"/>
</dbReference>
<comment type="caution">
    <text evidence="5">The sequence shown here is derived from an EMBL/GenBank/DDBJ whole genome shotgun (WGS) entry which is preliminary data.</text>
</comment>
<dbReference type="InParanoid" id="A0A409WN51"/>
<evidence type="ECO:0000259" key="4">
    <source>
        <dbReference type="PROSITE" id="PS51161"/>
    </source>
</evidence>
<dbReference type="GO" id="GO:0005971">
    <property type="term" value="C:ribonucleoside-diphosphate reductase complex"/>
    <property type="evidence" value="ECO:0007669"/>
    <property type="project" value="TreeGrafter"/>
</dbReference>